<dbReference type="EMBL" id="JACHEH010000011">
    <property type="protein sequence ID" value="MBB6169791.1"/>
    <property type="molecule type" value="Genomic_DNA"/>
</dbReference>
<dbReference type="GO" id="GO:0000162">
    <property type="term" value="P:L-tryptophan biosynthetic process"/>
    <property type="evidence" value="ECO:0007669"/>
    <property type="project" value="TreeGrafter"/>
</dbReference>
<dbReference type="PANTHER" id="PTHR11236:SF50">
    <property type="entry name" value="AMINODEOXYCHORISMATE SYNTHASE COMPONENT 1"/>
    <property type="match status" value="1"/>
</dbReference>
<evidence type="ECO:0000256" key="1">
    <source>
        <dbReference type="ARBA" id="ARBA00013139"/>
    </source>
</evidence>
<dbReference type="Gene3D" id="3.60.120.10">
    <property type="entry name" value="Anthranilate synthase"/>
    <property type="match status" value="1"/>
</dbReference>
<evidence type="ECO:0000256" key="2">
    <source>
        <dbReference type="ARBA" id="ARBA00022679"/>
    </source>
</evidence>
<dbReference type="InterPro" id="IPR005802">
    <property type="entry name" value="ADC_synth_comp_1"/>
</dbReference>
<evidence type="ECO:0000259" key="3">
    <source>
        <dbReference type="Pfam" id="PF00425"/>
    </source>
</evidence>
<dbReference type="NCBIfam" id="TIGR00553">
    <property type="entry name" value="pabB"/>
    <property type="match status" value="1"/>
</dbReference>
<evidence type="ECO:0000259" key="4">
    <source>
        <dbReference type="Pfam" id="PF04715"/>
    </source>
</evidence>
<dbReference type="RefSeq" id="WP_183336480.1">
    <property type="nucleotide sequence ID" value="NZ_BMHX01000010.1"/>
</dbReference>
<keyword evidence="5" id="KW-0032">Aminotransferase</keyword>
<dbReference type="InterPro" id="IPR005801">
    <property type="entry name" value="ADC_synthase"/>
</dbReference>
<protein>
    <recommendedName>
        <fullName evidence="1">aminodeoxychorismate synthase</fullName>
        <ecNumber evidence="1">2.6.1.85</ecNumber>
    </recommendedName>
</protein>
<dbReference type="PRINTS" id="PR00095">
    <property type="entry name" value="ANTSNTHASEI"/>
</dbReference>
<evidence type="ECO:0000313" key="6">
    <source>
        <dbReference type="Proteomes" id="UP000588017"/>
    </source>
</evidence>
<dbReference type="AlphaFoldDB" id="A0A841KBH3"/>
<dbReference type="EC" id="2.6.1.85" evidence="1"/>
<organism evidence="5 6">
    <name type="scientific">Chelatococcus composti</name>
    <dbReference type="NCBI Taxonomy" id="1743235"/>
    <lineage>
        <taxon>Bacteria</taxon>
        <taxon>Pseudomonadati</taxon>
        <taxon>Pseudomonadota</taxon>
        <taxon>Alphaproteobacteria</taxon>
        <taxon>Hyphomicrobiales</taxon>
        <taxon>Chelatococcaceae</taxon>
        <taxon>Chelatococcus</taxon>
    </lineage>
</organism>
<dbReference type="InterPro" id="IPR019999">
    <property type="entry name" value="Anth_synth_I-like"/>
</dbReference>
<comment type="caution">
    <text evidence="5">The sequence shown here is derived from an EMBL/GenBank/DDBJ whole genome shotgun (WGS) entry which is preliminary data.</text>
</comment>
<sequence>MQIHLLDGLDPVDAAARLAPLGHLTFLDSARDGPLGRHAYVAADPFGVFSVRDARCFWDGQELDEAFVPALKARLAAFRQERRAGLPPFQGGAAGFLAYDLARVFERLPPPAAGAGAVPEAMLPFYDVVLAFDLAASRAFLVSTGWPEADPALRERRATRRAEAFLEHLRKPPPPARDNPAISHGAWKADFSRADYLAVVCRTIDYILAGDIFQACLAQRFEAPLPPGFDGWAFYRRLRTVNAAPFGAWLDYGEVKVASSSPERFLRLETGIVETRPIKGTAPRSPDPQEDAALAAALAASEKDRAENLMIVDLLRNDLSRVCRPGSVREPALCVLESYASVHHLVSTVTGELEPGRDAVDLIAATFPGGSISGAPKIRAMEIIAELEQHARGIFCGAIGYIGFSGDMDLNIAIRTVTLAGGKAVVQAGGGITMLSEPEAEYEETMVKAGRLFEAFAGASTGGAA</sequence>
<proteinExistence type="predicted"/>
<dbReference type="SUPFAM" id="SSF56322">
    <property type="entry name" value="ADC synthase"/>
    <property type="match status" value="1"/>
</dbReference>
<evidence type="ECO:0000313" key="5">
    <source>
        <dbReference type="EMBL" id="MBB6169791.1"/>
    </source>
</evidence>
<accession>A0A841KBH3</accession>
<dbReference type="Proteomes" id="UP000588017">
    <property type="component" value="Unassembled WGS sequence"/>
</dbReference>
<dbReference type="InterPro" id="IPR015890">
    <property type="entry name" value="Chorismate_C"/>
</dbReference>
<reference evidence="5 6" key="1">
    <citation type="submission" date="2020-08" db="EMBL/GenBank/DDBJ databases">
        <title>Genomic Encyclopedia of Type Strains, Phase IV (KMG-IV): sequencing the most valuable type-strain genomes for metagenomic binning, comparative biology and taxonomic classification.</title>
        <authorList>
            <person name="Goeker M."/>
        </authorList>
    </citation>
    <scope>NUCLEOTIDE SEQUENCE [LARGE SCALE GENOMIC DNA]</scope>
    <source>
        <strain evidence="5 6">DSM 101465</strain>
    </source>
</reference>
<feature type="domain" description="Chorismate-utilising enzyme C-terminal" evidence="3">
    <location>
        <begin position="193"/>
        <end position="448"/>
    </location>
</feature>
<dbReference type="PANTHER" id="PTHR11236">
    <property type="entry name" value="AMINOBENZOATE/ANTHRANILATE SYNTHASE"/>
    <property type="match status" value="1"/>
</dbReference>
<name>A0A841KBH3_9HYPH</name>
<dbReference type="GO" id="GO:0009396">
    <property type="term" value="P:folic acid-containing compound biosynthetic process"/>
    <property type="evidence" value="ECO:0007669"/>
    <property type="project" value="InterPro"/>
</dbReference>
<dbReference type="GO" id="GO:0046820">
    <property type="term" value="F:4-amino-4-deoxychorismate synthase activity"/>
    <property type="evidence" value="ECO:0007669"/>
    <property type="project" value="UniProtKB-EC"/>
</dbReference>
<keyword evidence="6" id="KW-1185">Reference proteome</keyword>
<dbReference type="Pfam" id="PF04715">
    <property type="entry name" value="Anth_synt_I_N"/>
    <property type="match status" value="1"/>
</dbReference>
<gene>
    <name evidence="5" type="ORF">HNQ73_003443</name>
</gene>
<dbReference type="InterPro" id="IPR006805">
    <property type="entry name" value="Anth_synth_I_N"/>
</dbReference>
<keyword evidence="2 5" id="KW-0808">Transferase</keyword>
<dbReference type="Pfam" id="PF00425">
    <property type="entry name" value="Chorismate_bind"/>
    <property type="match status" value="1"/>
</dbReference>
<feature type="domain" description="Anthranilate synthase component I N-terminal" evidence="4">
    <location>
        <begin position="8"/>
        <end position="140"/>
    </location>
</feature>